<dbReference type="InterPro" id="IPR012677">
    <property type="entry name" value="Nucleotide-bd_a/b_plait_sf"/>
</dbReference>
<dbReference type="EMBL" id="LGTL01000003">
    <property type="protein sequence ID" value="KPA84356.1"/>
    <property type="molecule type" value="Genomic_DNA"/>
</dbReference>
<dbReference type="Gene3D" id="3.30.70.330">
    <property type="match status" value="1"/>
</dbReference>
<protein>
    <submittedName>
        <fullName evidence="2">Unspecified product</fullName>
    </submittedName>
</protein>
<organism evidence="2 3">
    <name type="scientific">Leptomonas pyrrhocoris</name>
    <name type="common">Firebug parasite</name>
    <dbReference type="NCBI Taxonomy" id="157538"/>
    <lineage>
        <taxon>Eukaryota</taxon>
        <taxon>Discoba</taxon>
        <taxon>Euglenozoa</taxon>
        <taxon>Kinetoplastea</taxon>
        <taxon>Metakinetoplastina</taxon>
        <taxon>Trypanosomatida</taxon>
        <taxon>Trypanosomatidae</taxon>
        <taxon>Leishmaniinae</taxon>
        <taxon>Leptomonas</taxon>
    </lineage>
</organism>
<feature type="compositionally biased region" description="Low complexity" evidence="1">
    <location>
        <begin position="162"/>
        <end position="172"/>
    </location>
</feature>
<dbReference type="Proteomes" id="UP000037923">
    <property type="component" value="Unassembled WGS sequence"/>
</dbReference>
<proteinExistence type="predicted"/>
<evidence type="ECO:0000313" key="3">
    <source>
        <dbReference type="Proteomes" id="UP000037923"/>
    </source>
</evidence>
<dbReference type="EMBL" id="LGTL01000003">
    <property type="protein sequence ID" value="KPA84357.1"/>
    <property type="molecule type" value="Genomic_DNA"/>
</dbReference>
<dbReference type="VEuPathDB" id="TriTrypDB:LpyrH10_03_5030"/>
<comment type="caution">
    <text evidence="2">The sequence shown here is derived from an EMBL/GenBank/DDBJ whole genome shotgun (WGS) entry which is preliminary data.</text>
</comment>
<dbReference type="GeneID" id="26902647"/>
<reference evidence="2 3" key="1">
    <citation type="submission" date="2015-07" db="EMBL/GenBank/DDBJ databases">
        <title>High-quality genome of monoxenous trypanosomatid Leptomonas pyrrhocoris.</title>
        <authorList>
            <person name="Flegontov P."/>
            <person name="Butenko A."/>
            <person name="Firsov S."/>
            <person name="Vlcek C."/>
            <person name="Logacheva M.D."/>
            <person name="Field M."/>
            <person name="Filatov D."/>
            <person name="Flegontova O."/>
            <person name="Gerasimov E."/>
            <person name="Jackson A.P."/>
            <person name="Kelly S."/>
            <person name="Opperdoes F."/>
            <person name="O'Reilly A."/>
            <person name="Votypka J."/>
            <person name="Yurchenko V."/>
            <person name="Lukes J."/>
        </authorList>
    </citation>
    <scope>NUCLEOTIDE SEQUENCE [LARGE SCALE GENOMIC DNA]</scope>
    <source>
        <strain evidence="2">H10</strain>
    </source>
</reference>
<name>A0A0M9G7T9_LEPPY</name>
<gene>
    <name evidence="2" type="ORF">ABB37_02352</name>
</gene>
<keyword evidence="3" id="KW-1185">Reference proteome</keyword>
<dbReference type="AlphaFoldDB" id="A0A0M9G7T9"/>
<accession>A0A0M9G7T9</accession>
<evidence type="ECO:0000313" key="2">
    <source>
        <dbReference type="EMBL" id="KPA84357.1"/>
    </source>
</evidence>
<dbReference type="RefSeq" id="XP_015662796.1">
    <property type="nucleotide sequence ID" value="XM_015799318.1"/>
</dbReference>
<dbReference type="RefSeq" id="XP_015662795.1">
    <property type="nucleotide sequence ID" value="XM_015799317.1"/>
</dbReference>
<feature type="region of interest" description="Disordered" evidence="1">
    <location>
        <begin position="162"/>
        <end position="187"/>
    </location>
</feature>
<evidence type="ECO:0000256" key="1">
    <source>
        <dbReference type="SAM" id="MobiDB-lite"/>
    </source>
</evidence>
<dbReference type="OrthoDB" id="266954at2759"/>
<sequence>MDGPSNIGAKLFTSLADATTPPSQHQPENATNTAALLDSAEPPHSNLIYWLRGLPFQATEGDVDAFLSHVLAFHRLDVGTLASGECSGNAFVELASGSFCSEVEMLHNAPISCAADVLLPPARRPRPRYVEVVRTTAEHRAEVLREDARLTRAQLPAHRQAQAEAAAAAAAADVSSPTSPVPLPHHP</sequence>